<keyword evidence="1" id="KW-0812">Transmembrane</keyword>
<name>A0ABX5SMZ8_9LACO</name>
<proteinExistence type="predicted"/>
<evidence type="ECO:0000313" key="2">
    <source>
        <dbReference type="EMBL" id="QBR47540.1"/>
    </source>
</evidence>
<feature type="transmembrane region" description="Helical" evidence="1">
    <location>
        <begin position="31"/>
        <end position="47"/>
    </location>
</feature>
<evidence type="ECO:0000313" key="3">
    <source>
        <dbReference type="Proteomes" id="UP000295756"/>
    </source>
</evidence>
<gene>
    <name evidence="2" type="ORF">EW139_05150</name>
</gene>
<feature type="transmembrane region" description="Helical" evidence="1">
    <location>
        <begin position="7"/>
        <end position="25"/>
    </location>
</feature>
<accession>A0ABX5SMZ8</accession>
<dbReference type="InterPro" id="IPR018730">
    <property type="entry name" value="DUF2273"/>
</dbReference>
<protein>
    <submittedName>
        <fullName evidence="2">DUF2273 domain-containing protein</fullName>
    </submittedName>
</protein>
<organism evidence="2 3">
    <name type="scientific">Leuconostoc kimchii</name>
    <dbReference type="NCBI Taxonomy" id="136609"/>
    <lineage>
        <taxon>Bacteria</taxon>
        <taxon>Bacillati</taxon>
        <taxon>Bacillota</taxon>
        <taxon>Bacilli</taxon>
        <taxon>Lactobacillales</taxon>
        <taxon>Lactobacillaceae</taxon>
        <taxon>Leuconostoc</taxon>
    </lineage>
</organism>
<keyword evidence="1" id="KW-0472">Membrane</keyword>
<keyword evidence="1" id="KW-1133">Transmembrane helix</keyword>
<dbReference type="Proteomes" id="UP000295756">
    <property type="component" value="Chromosome"/>
</dbReference>
<reference evidence="2 3" key="1">
    <citation type="submission" date="2019-03" db="EMBL/GenBank/DDBJ databases">
        <title>Complete Genome Sequence of Leuconostoc kimchii strain NKJ218 Isolated from Homemade Kimchi.</title>
        <authorList>
            <person name="Jung J.Y."/>
            <person name="Jin H.M."/>
            <person name="Jung J.-W."/>
            <person name="Lee S.-Y."/>
            <person name="Ryu B.-G."/>
            <person name="Han S.-S."/>
            <person name="Kang H.K."/>
            <person name="Choi H.W."/>
            <person name="Chung E.J."/>
            <person name="Choi K.-M."/>
        </authorList>
    </citation>
    <scope>NUCLEOTIDE SEQUENCE [LARGE SCALE GENOMIC DNA]</scope>
    <source>
        <strain evidence="2 3">NKJ218</strain>
    </source>
</reference>
<dbReference type="Pfam" id="PF10031">
    <property type="entry name" value="DUF2273"/>
    <property type="match status" value="1"/>
</dbReference>
<keyword evidence="3" id="KW-1185">Reference proteome</keyword>
<evidence type="ECO:0000256" key="1">
    <source>
        <dbReference type="SAM" id="Phobius"/>
    </source>
</evidence>
<dbReference type="EMBL" id="CP037939">
    <property type="protein sequence ID" value="QBR47540.1"/>
    <property type="molecule type" value="Genomic_DNA"/>
</dbReference>
<dbReference type="RefSeq" id="WP_013102257.1">
    <property type="nucleotide sequence ID" value="NZ_CP037939.1"/>
</dbReference>
<sequence>MKNKIPNSWLFGVLGFILATLLMTVGFTNTFWIVVITVLASTVGYLLDKYDFDFTPLVQIFKRK</sequence>